<keyword evidence="2" id="KW-1133">Transmembrane helix</keyword>
<keyword evidence="4" id="KW-1185">Reference proteome</keyword>
<comment type="caution">
    <text evidence="3">The sequence shown here is derived from an EMBL/GenBank/DDBJ whole genome shotgun (WGS) entry which is preliminary data.</text>
</comment>
<evidence type="ECO:0000313" key="4">
    <source>
        <dbReference type="Proteomes" id="UP000315295"/>
    </source>
</evidence>
<accession>A0A540KJ62</accession>
<dbReference type="PANTHER" id="PTHR11864:SF33">
    <property type="entry name" value="PRE-MRNA-PROCESSING PROTEIN 40B"/>
    <property type="match status" value="1"/>
</dbReference>
<protein>
    <recommendedName>
        <fullName evidence="5">FF domain-containing protein</fullName>
    </recommendedName>
</protein>
<evidence type="ECO:0000256" key="1">
    <source>
        <dbReference type="SAM" id="Coils"/>
    </source>
</evidence>
<dbReference type="GO" id="GO:0003723">
    <property type="term" value="F:RNA binding"/>
    <property type="evidence" value="ECO:0007669"/>
    <property type="project" value="TreeGrafter"/>
</dbReference>
<evidence type="ECO:0000313" key="3">
    <source>
        <dbReference type="EMBL" id="TQD74062.1"/>
    </source>
</evidence>
<reference evidence="3 4" key="1">
    <citation type="journal article" date="2019" name="G3 (Bethesda)">
        <title>Sequencing of a Wild Apple (Malus baccata) Genome Unravels the Differences Between Cultivated and Wild Apple Species Regarding Disease Resistance and Cold Tolerance.</title>
        <authorList>
            <person name="Chen X."/>
        </authorList>
    </citation>
    <scope>NUCLEOTIDE SEQUENCE [LARGE SCALE GENOMIC DNA]</scope>
    <source>
        <strain evidence="4">cv. Shandingzi</strain>
        <tissue evidence="3">Leaves</tissue>
    </source>
</reference>
<feature type="transmembrane region" description="Helical" evidence="2">
    <location>
        <begin position="241"/>
        <end position="259"/>
    </location>
</feature>
<dbReference type="InterPro" id="IPR036517">
    <property type="entry name" value="FF_domain_sf"/>
</dbReference>
<dbReference type="Proteomes" id="UP000315295">
    <property type="component" value="Unassembled WGS sequence"/>
</dbReference>
<dbReference type="EMBL" id="VIEB01001223">
    <property type="protein sequence ID" value="TQD74062.1"/>
    <property type="molecule type" value="Genomic_DNA"/>
</dbReference>
<name>A0A540KJ62_MALBA</name>
<sequence>MFKWLYHQDHLPHLSLEENPSGGQTPVVASSSTVMESTEVVVTINDTGSEPMEYFNNLSAQDFDSCADGVPIQESEEATDGVTGKKITDIAMEEKSVDREPITHENKLFINDKRHDALKTLGERKQAFNEECSELMSSTRWGSAFPGESIFENDEHFKVVEQDRDRREMSKDYVEELQKKERAKVQEERKRNVLEYRRFLESCDFIKVKDLPAYLAVASNTSGATPKDLFDDVVKELTKQVIKIYLAFLIILILIYMKWDL</sequence>
<keyword evidence="1" id="KW-0175">Coiled coil</keyword>
<gene>
    <name evidence="3" type="ORF">C1H46_040403</name>
</gene>
<dbReference type="GO" id="GO:0071004">
    <property type="term" value="C:U2-type prespliceosome"/>
    <property type="evidence" value="ECO:0007669"/>
    <property type="project" value="TreeGrafter"/>
</dbReference>
<dbReference type="AlphaFoldDB" id="A0A540KJ62"/>
<dbReference type="GO" id="GO:0005685">
    <property type="term" value="C:U1 snRNP"/>
    <property type="evidence" value="ECO:0007669"/>
    <property type="project" value="TreeGrafter"/>
</dbReference>
<evidence type="ECO:0008006" key="5">
    <source>
        <dbReference type="Google" id="ProtNLM"/>
    </source>
</evidence>
<feature type="coiled-coil region" evidence="1">
    <location>
        <begin position="170"/>
        <end position="197"/>
    </location>
</feature>
<keyword evidence="2" id="KW-0472">Membrane</keyword>
<dbReference type="InterPro" id="IPR039726">
    <property type="entry name" value="Prp40-like"/>
</dbReference>
<dbReference type="PANTHER" id="PTHR11864">
    <property type="entry name" value="PRE-MRNA-PROCESSING PROTEIN PRP40"/>
    <property type="match status" value="1"/>
</dbReference>
<keyword evidence="2" id="KW-0812">Transmembrane</keyword>
<evidence type="ECO:0000256" key="2">
    <source>
        <dbReference type="SAM" id="Phobius"/>
    </source>
</evidence>
<dbReference type="GO" id="GO:0045292">
    <property type="term" value="P:mRNA cis splicing, via spliceosome"/>
    <property type="evidence" value="ECO:0007669"/>
    <property type="project" value="InterPro"/>
</dbReference>
<dbReference type="STRING" id="106549.A0A540KJ62"/>
<organism evidence="3 4">
    <name type="scientific">Malus baccata</name>
    <name type="common">Siberian crab apple</name>
    <name type="synonym">Pyrus baccata</name>
    <dbReference type="NCBI Taxonomy" id="106549"/>
    <lineage>
        <taxon>Eukaryota</taxon>
        <taxon>Viridiplantae</taxon>
        <taxon>Streptophyta</taxon>
        <taxon>Embryophyta</taxon>
        <taxon>Tracheophyta</taxon>
        <taxon>Spermatophyta</taxon>
        <taxon>Magnoliopsida</taxon>
        <taxon>eudicotyledons</taxon>
        <taxon>Gunneridae</taxon>
        <taxon>Pentapetalae</taxon>
        <taxon>rosids</taxon>
        <taxon>fabids</taxon>
        <taxon>Rosales</taxon>
        <taxon>Rosaceae</taxon>
        <taxon>Amygdaloideae</taxon>
        <taxon>Maleae</taxon>
        <taxon>Malus</taxon>
    </lineage>
</organism>
<dbReference type="Gene3D" id="1.10.10.440">
    <property type="entry name" value="FF domain"/>
    <property type="match status" value="1"/>
</dbReference>
<proteinExistence type="predicted"/>